<dbReference type="Proteomes" id="UP001174936">
    <property type="component" value="Unassembled WGS sequence"/>
</dbReference>
<reference evidence="2" key="1">
    <citation type="submission" date="2023-06" db="EMBL/GenBank/DDBJ databases">
        <title>Genome-scale phylogeny and comparative genomics of the fungal order Sordariales.</title>
        <authorList>
            <consortium name="Lawrence Berkeley National Laboratory"/>
            <person name="Hensen N."/>
            <person name="Bonometti L."/>
            <person name="Westerberg I."/>
            <person name="Brannstrom I.O."/>
            <person name="Guillou S."/>
            <person name="Cros-Aarteil S."/>
            <person name="Calhoun S."/>
            <person name="Haridas S."/>
            <person name="Kuo A."/>
            <person name="Mondo S."/>
            <person name="Pangilinan J."/>
            <person name="Riley R."/>
            <person name="Labutti K."/>
            <person name="Andreopoulos B."/>
            <person name="Lipzen A."/>
            <person name="Chen C."/>
            <person name="Yanf M."/>
            <person name="Daum C."/>
            <person name="Ng V."/>
            <person name="Clum A."/>
            <person name="Steindorff A."/>
            <person name="Ohm R."/>
            <person name="Martin F."/>
            <person name="Silar P."/>
            <person name="Natvig D."/>
            <person name="Lalanne C."/>
            <person name="Gautier V."/>
            <person name="Ament-Velasquez S.L."/>
            <person name="Kruys A."/>
            <person name="Hutchinson M.I."/>
            <person name="Powell A.J."/>
            <person name="Barry K."/>
            <person name="Miller A.N."/>
            <person name="Grigoriev I.V."/>
            <person name="Debuchy R."/>
            <person name="Gladieux P."/>
            <person name="Thoren M.H."/>
            <person name="Johannesson H."/>
        </authorList>
    </citation>
    <scope>NUCLEOTIDE SEQUENCE</scope>
    <source>
        <strain evidence="2">SMH2532-1</strain>
    </source>
</reference>
<evidence type="ECO:0000313" key="2">
    <source>
        <dbReference type="EMBL" id="KAK0645983.1"/>
    </source>
</evidence>
<feature type="region of interest" description="Disordered" evidence="1">
    <location>
        <begin position="20"/>
        <end position="72"/>
    </location>
</feature>
<name>A0AA40CQL3_9PEZI</name>
<organism evidence="2 3">
    <name type="scientific">Cercophora newfieldiana</name>
    <dbReference type="NCBI Taxonomy" id="92897"/>
    <lineage>
        <taxon>Eukaryota</taxon>
        <taxon>Fungi</taxon>
        <taxon>Dikarya</taxon>
        <taxon>Ascomycota</taxon>
        <taxon>Pezizomycotina</taxon>
        <taxon>Sordariomycetes</taxon>
        <taxon>Sordariomycetidae</taxon>
        <taxon>Sordariales</taxon>
        <taxon>Lasiosphaeriaceae</taxon>
        <taxon>Cercophora</taxon>
    </lineage>
</organism>
<proteinExistence type="predicted"/>
<feature type="compositionally biased region" description="Polar residues" evidence="1">
    <location>
        <begin position="62"/>
        <end position="72"/>
    </location>
</feature>
<gene>
    <name evidence="2" type="ORF">B0T16DRAFT_412353</name>
</gene>
<protein>
    <submittedName>
        <fullName evidence="2">Uncharacterized protein</fullName>
    </submittedName>
</protein>
<comment type="caution">
    <text evidence="2">The sequence shown here is derived from an EMBL/GenBank/DDBJ whole genome shotgun (WGS) entry which is preliminary data.</text>
</comment>
<dbReference type="AlphaFoldDB" id="A0AA40CQL3"/>
<sequence length="234" mass="25103">MACLGSPSPACLRQASKWTNSLPVPGTMAPARPSAQGSTNPPTARSPPSEHQHSCLPFAESVHTSPGDGQQGTRLQCEYAAHRPLPAQLVSDVDLLLFAPSPRRLPERLGLGKAPGSLWASCPHGDSAVPSRWIGYLRQGSKYPSLLTAVPGDLKGPKGKKDLAPFFETHTSGPALPQIREPVQRERCRALAKGFATPPAASLVQLDGRLKTERTCRLTEHRPQADDRSPHPSQ</sequence>
<evidence type="ECO:0000256" key="1">
    <source>
        <dbReference type="SAM" id="MobiDB-lite"/>
    </source>
</evidence>
<keyword evidence="3" id="KW-1185">Reference proteome</keyword>
<evidence type="ECO:0000313" key="3">
    <source>
        <dbReference type="Proteomes" id="UP001174936"/>
    </source>
</evidence>
<dbReference type="EMBL" id="JAULSV010000004">
    <property type="protein sequence ID" value="KAK0645983.1"/>
    <property type="molecule type" value="Genomic_DNA"/>
</dbReference>
<accession>A0AA40CQL3</accession>